<dbReference type="SUPFAM" id="SSF82693">
    <property type="entry name" value="Multidrug efflux transporter AcrB pore domain, PN1, PN2, PC1 and PC2 subdomains"/>
    <property type="match status" value="2"/>
</dbReference>
<feature type="transmembrane region" description="Helical" evidence="1">
    <location>
        <begin position="514"/>
        <end position="534"/>
    </location>
</feature>
<dbReference type="OrthoDB" id="9757876at2"/>
<organism evidence="2 3">
    <name type="scientific">Fictibacillus macauensis ZFHKF-1</name>
    <dbReference type="NCBI Taxonomy" id="1196324"/>
    <lineage>
        <taxon>Bacteria</taxon>
        <taxon>Bacillati</taxon>
        <taxon>Bacillota</taxon>
        <taxon>Bacilli</taxon>
        <taxon>Bacillales</taxon>
        <taxon>Fictibacillaceae</taxon>
        <taxon>Fictibacillus</taxon>
    </lineage>
</organism>
<feature type="transmembrane region" description="Helical" evidence="1">
    <location>
        <begin position="429"/>
        <end position="449"/>
    </location>
</feature>
<keyword evidence="1" id="KW-0472">Membrane</keyword>
<dbReference type="AlphaFoldDB" id="I8IXJ9"/>
<dbReference type="Gene3D" id="3.30.70.1320">
    <property type="entry name" value="Multidrug efflux transporter AcrB pore domain like"/>
    <property type="match status" value="1"/>
</dbReference>
<sequence length="1009" mass="108028">MNFLTKWAFRNKASVTLLVIISLIAGAVSYYRLPMEFLPEAANPQVSVITIGQGYDAGSLAKKVTDPIERAVTSVKGKKSVLSTTGDGYSQVQINFDSKTNMKEAKREVEDLLSGVSLPKNVAKPQVSQLNTSMIPIAQVSLTFDEGITKETTEQAQKKLLPLFENKKSIAQASIFGENTPQIEVKLDQKKIQEKKLPLNTMMTALQGQNVSTSAGEVTLNQKKSAILVTDNVKSLDTLRKLPIPQASPQAPSVTLGDVASIKLKNGSNNLMRINGNESLAIMIMKESAASAVTTSKDVKDTIAAINKDNPGVKAKLLFSTGEMVEDSVNSMMREVLIGALFATLIILVFLRRFKPTLVTIVSIPLSLGITLLLLWLSGITLNILTLGGVAVAVGRLVDDSIVVVENIFRKSQKQAFSKEVVMKATTEVARAITSSTLITVAVFLPMGLVNGSLREFLLPFGLTVTYSLLASLLVALTVVPLLSNGMLKKMKLPAHREPKRYVGLLRWSLNHKYVPILLAVVVLVGSIGLYVALPKGATDSESAGMASIKMEFPSNTPVADLKKQLTSFEKKLTALSGTKYIISQYGVSESGAKYGAVGEPNVVDFTVIMNDNKGANAFIDEVNKLKKEEQNVEITASAASMSGGAGGAVITYDVMGSNVDEVVTTSKDIMSRVEKIDGVKKVSSNQEKTVPLYTVQVKSEKANAEAAAQQVASLISPMPIGAITLDEQTVPVVLNADLTPTKANQLKKLPVLTPKGVTTLGNIATITASEQPSTVLTKDGKPYVRVSMDVEPEQLSEVAAKVDSNIKKVKLPKGVSYEQGGAAQQQGSDFVDLGLTMLASIVIVFLIMVMTFKTIRAPLAILMTLPLASIGAVLGLLLSGVSADPTALIGGLMLIGIVITNAIVLIDRVKQNEEHMIMRDAILEACATRLRPVIMTAVATVFAMIPLLFTEAEGGSLVSKSLAVVVIGGLSVATVLTLVIVPVFYELLHFRKSKRQRQKAAQKNDLSL</sequence>
<dbReference type="PATRIC" id="fig|1196324.3.peg.3369"/>
<dbReference type="eggNOG" id="COG0841">
    <property type="taxonomic scope" value="Bacteria"/>
</dbReference>
<evidence type="ECO:0000313" key="3">
    <source>
        <dbReference type="Proteomes" id="UP000004080"/>
    </source>
</evidence>
<dbReference type="Gene3D" id="3.30.2090.10">
    <property type="entry name" value="Multidrug efflux transporter AcrB TolC docking domain, DN and DC subdomains"/>
    <property type="match status" value="2"/>
</dbReference>
<dbReference type="Gene3D" id="3.30.70.1430">
    <property type="entry name" value="Multidrug efflux transporter AcrB pore domain"/>
    <property type="match status" value="2"/>
</dbReference>
<evidence type="ECO:0000256" key="1">
    <source>
        <dbReference type="SAM" id="Phobius"/>
    </source>
</evidence>
<dbReference type="PRINTS" id="PR00702">
    <property type="entry name" value="ACRIFLAVINRP"/>
</dbReference>
<dbReference type="InterPro" id="IPR001036">
    <property type="entry name" value="Acrflvin-R"/>
</dbReference>
<dbReference type="SUPFAM" id="SSF82714">
    <property type="entry name" value="Multidrug efflux transporter AcrB TolC docking domain, DN and DC subdomains"/>
    <property type="match status" value="1"/>
</dbReference>
<dbReference type="Gene3D" id="1.20.1640.10">
    <property type="entry name" value="Multidrug efflux transporter AcrB transmembrane domain"/>
    <property type="match status" value="2"/>
</dbReference>
<keyword evidence="1" id="KW-0812">Transmembrane</keyword>
<reference evidence="2 3" key="1">
    <citation type="journal article" date="2012" name="J. Bacteriol.">
        <title>Genome of Bacillus macauensis ZFHKF-1, a Long-Chain-Forming Bacterium.</title>
        <authorList>
            <person name="Cai L."/>
            <person name="Zhang T."/>
        </authorList>
    </citation>
    <scope>NUCLEOTIDE SEQUENCE [LARGE SCALE GENOMIC DNA]</scope>
    <source>
        <strain evidence="2 3">ZFHKF-1</strain>
    </source>
</reference>
<dbReference type="RefSeq" id="WP_007203367.1">
    <property type="nucleotide sequence ID" value="NZ_AKKV01000037.1"/>
</dbReference>
<feature type="transmembrane region" description="Helical" evidence="1">
    <location>
        <begin position="384"/>
        <end position="409"/>
    </location>
</feature>
<evidence type="ECO:0000313" key="2">
    <source>
        <dbReference type="EMBL" id="EIT84216.1"/>
    </source>
</evidence>
<keyword evidence="1" id="KW-1133">Transmembrane helix</keyword>
<dbReference type="InterPro" id="IPR027463">
    <property type="entry name" value="AcrB_DN_DC_subdom"/>
</dbReference>
<dbReference type="STRING" id="1196324.A374_16473"/>
<feature type="transmembrane region" description="Helical" evidence="1">
    <location>
        <begin position="834"/>
        <end position="853"/>
    </location>
</feature>
<dbReference type="GO" id="GO:0042910">
    <property type="term" value="F:xenobiotic transmembrane transporter activity"/>
    <property type="evidence" value="ECO:0007669"/>
    <property type="project" value="TreeGrafter"/>
</dbReference>
<dbReference type="Pfam" id="PF00873">
    <property type="entry name" value="ACR_tran"/>
    <property type="match status" value="1"/>
</dbReference>
<feature type="transmembrane region" description="Helical" evidence="1">
    <location>
        <begin position="358"/>
        <end position="378"/>
    </location>
</feature>
<feature type="transmembrane region" description="Helical" evidence="1">
    <location>
        <begin position="888"/>
        <end position="910"/>
    </location>
</feature>
<dbReference type="Gene3D" id="3.30.70.1440">
    <property type="entry name" value="Multidrug efflux transporter AcrB pore domain"/>
    <property type="match status" value="1"/>
</dbReference>
<feature type="transmembrane region" description="Helical" evidence="1">
    <location>
        <begin position="962"/>
        <end position="989"/>
    </location>
</feature>
<protein>
    <submittedName>
        <fullName evidence="2">AcrB/AcrD/AcrF family transporter</fullName>
    </submittedName>
</protein>
<dbReference type="Proteomes" id="UP000004080">
    <property type="component" value="Unassembled WGS sequence"/>
</dbReference>
<dbReference type="PANTHER" id="PTHR32063:SF0">
    <property type="entry name" value="SWARMING MOTILITY PROTEIN SWRC"/>
    <property type="match status" value="1"/>
</dbReference>
<feature type="transmembrane region" description="Helical" evidence="1">
    <location>
        <begin position="332"/>
        <end position="351"/>
    </location>
</feature>
<dbReference type="SUPFAM" id="SSF82866">
    <property type="entry name" value="Multidrug efflux transporter AcrB transmembrane domain"/>
    <property type="match status" value="2"/>
</dbReference>
<accession>I8IXJ9</accession>
<dbReference type="EMBL" id="AKKV01000037">
    <property type="protein sequence ID" value="EIT84216.1"/>
    <property type="molecule type" value="Genomic_DNA"/>
</dbReference>
<dbReference type="PANTHER" id="PTHR32063">
    <property type="match status" value="1"/>
</dbReference>
<keyword evidence="3" id="KW-1185">Reference proteome</keyword>
<proteinExistence type="predicted"/>
<gene>
    <name evidence="2" type="ORF">A374_16473</name>
</gene>
<dbReference type="GO" id="GO:0005886">
    <property type="term" value="C:plasma membrane"/>
    <property type="evidence" value="ECO:0007669"/>
    <property type="project" value="TreeGrafter"/>
</dbReference>
<feature type="transmembrane region" description="Helical" evidence="1">
    <location>
        <begin position="860"/>
        <end position="882"/>
    </location>
</feature>
<feature type="transmembrane region" description="Helical" evidence="1">
    <location>
        <begin position="931"/>
        <end position="950"/>
    </location>
</feature>
<comment type="caution">
    <text evidence="2">The sequence shown here is derived from an EMBL/GenBank/DDBJ whole genome shotgun (WGS) entry which is preliminary data.</text>
</comment>
<name>I8IXJ9_9BACL</name>
<feature type="transmembrane region" description="Helical" evidence="1">
    <location>
        <begin position="461"/>
        <end position="483"/>
    </location>
</feature>